<proteinExistence type="inferred from homology"/>
<feature type="transmembrane region" description="Helical" evidence="8">
    <location>
        <begin position="267"/>
        <end position="294"/>
    </location>
</feature>
<dbReference type="InterPro" id="IPR000060">
    <property type="entry name" value="BCCT_transptr"/>
</dbReference>
<dbReference type="Proteomes" id="UP000295416">
    <property type="component" value="Unassembled WGS sequence"/>
</dbReference>
<dbReference type="OrthoDB" id="9775735at2"/>
<evidence type="ECO:0000313" key="9">
    <source>
        <dbReference type="EMBL" id="TCP27811.1"/>
    </source>
</evidence>
<dbReference type="AlphaFoldDB" id="A0A4R2P1R4"/>
<keyword evidence="10" id="KW-1185">Reference proteome</keyword>
<keyword evidence="3" id="KW-0813">Transport</keyword>
<dbReference type="PANTHER" id="PTHR30047:SF7">
    <property type="entry name" value="HIGH-AFFINITY CHOLINE TRANSPORT PROTEIN"/>
    <property type="match status" value="1"/>
</dbReference>
<evidence type="ECO:0000256" key="3">
    <source>
        <dbReference type="ARBA" id="ARBA00022448"/>
    </source>
</evidence>
<dbReference type="GO" id="GO:0005886">
    <property type="term" value="C:plasma membrane"/>
    <property type="evidence" value="ECO:0007669"/>
    <property type="project" value="UniProtKB-SubCell"/>
</dbReference>
<feature type="transmembrane region" description="Helical" evidence="8">
    <location>
        <begin position="195"/>
        <end position="221"/>
    </location>
</feature>
<feature type="transmembrane region" description="Helical" evidence="8">
    <location>
        <begin position="233"/>
        <end position="255"/>
    </location>
</feature>
<keyword evidence="7 8" id="KW-0472">Membrane</keyword>
<name>A0A4R2P1R4_9BACL</name>
<accession>A0A4R2P1R4</accession>
<feature type="transmembrane region" description="Helical" evidence="8">
    <location>
        <begin position="143"/>
        <end position="164"/>
    </location>
</feature>
<feature type="transmembrane region" description="Helical" evidence="8">
    <location>
        <begin position="443"/>
        <end position="464"/>
    </location>
</feature>
<comment type="caution">
    <text evidence="9">The sequence shown here is derived from an EMBL/GenBank/DDBJ whole genome shotgun (WGS) entry which is preliminary data.</text>
</comment>
<evidence type="ECO:0000256" key="5">
    <source>
        <dbReference type="ARBA" id="ARBA00022692"/>
    </source>
</evidence>
<feature type="transmembrane region" description="Helical" evidence="8">
    <location>
        <begin position="470"/>
        <end position="493"/>
    </location>
</feature>
<feature type="transmembrane region" description="Helical" evidence="8">
    <location>
        <begin position="53"/>
        <end position="71"/>
    </location>
</feature>
<feature type="transmembrane region" description="Helical" evidence="8">
    <location>
        <begin position="314"/>
        <end position="336"/>
    </location>
</feature>
<feature type="transmembrane region" description="Helical" evidence="8">
    <location>
        <begin position="92"/>
        <end position="111"/>
    </location>
</feature>
<organism evidence="9 10">
    <name type="scientific">Scopulibacillus darangshiensis</name>
    <dbReference type="NCBI Taxonomy" id="442528"/>
    <lineage>
        <taxon>Bacteria</taxon>
        <taxon>Bacillati</taxon>
        <taxon>Bacillota</taxon>
        <taxon>Bacilli</taxon>
        <taxon>Bacillales</taxon>
        <taxon>Sporolactobacillaceae</taxon>
        <taxon>Scopulibacillus</taxon>
    </lineage>
</organism>
<dbReference type="EMBL" id="SLXK01000017">
    <property type="protein sequence ID" value="TCP27811.1"/>
    <property type="molecule type" value="Genomic_DNA"/>
</dbReference>
<comment type="similarity">
    <text evidence="2">Belongs to the BCCT transporter (TC 2.A.15) family.</text>
</comment>
<feature type="transmembrane region" description="Helical" evidence="8">
    <location>
        <begin position="394"/>
        <end position="422"/>
    </location>
</feature>
<evidence type="ECO:0000256" key="4">
    <source>
        <dbReference type="ARBA" id="ARBA00022475"/>
    </source>
</evidence>
<keyword evidence="4" id="KW-1003">Cell membrane</keyword>
<evidence type="ECO:0000256" key="2">
    <source>
        <dbReference type="ARBA" id="ARBA00005658"/>
    </source>
</evidence>
<sequence length="525" mass="57130">MKGKTGIKTVDWPTFLISGGFLLLFLILALTNIQFVSRLVNSAFSFSVNYFGAFWQVLMLLIFFIALFIAFSKYGNIRLGNKNKPEMSTFKWLSIILCTLLAGGGVFWAAAEPMYHFVHVPPMFSSVKSGTVHAIAPALTESFLHWGFLAWAVLGTLSSIVLMYSHYHKNQPLKPRTLLYPFFGESIQKNWLGTLVDAVSVIAVAAGTIGPIGFLGLQVAYGMNALFGIPDNFATQAVIIIGVVLVSCISAVTGINKGIQLLSRLNVVLTVVLLAAVLLLGPGKFIINSFVASFGTYLQDFMMVSTYRGDNQWLGLWTVFFWGWFMGYGPMMAVFISRISRGRTIREIVLAVAIIAPILTNFWFTVVGGSGIFYELKNPGSISQPLTHGGMPAAMIAITNQLPLPLIMGFGFLLVTILFVATTTDSMAFTISMAVTGLSEPQAILKAFWALIMGAIALVLIVIGDGGVNALQSFIVVTAVPVSLLLLTTLWSAPKVVKEIGQLQKKQSDYSDIIPSSKTFESYTD</sequence>
<comment type="subcellular location">
    <subcellularLocation>
        <location evidence="1">Cell membrane</location>
        <topology evidence="1">Multi-pass membrane protein</topology>
    </subcellularLocation>
</comment>
<keyword evidence="6 8" id="KW-1133">Transmembrane helix</keyword>
<evidence type="ECO:0000256" key="8">
    <source>
        <dbReference type="SAM" id="Phobius"/>
    </source>
</evidence>
<feature type="transmembrane region" description="Helical" evidence="8">
    <location>
        <begin position="12"/>
        <end position="33"/>
    </location>
</feature>
<gene>
    <name evidence="9" type="ORF">EV207_11738</name>
</gene>
<feature type="transmembrane region" description="Helical" evidence="8">
    <location>
        <begin position="348"/>
        <end position="374"/>
    </location>
</feature>
<evidence type="ECO:0000256" key="6">
    <source>
        <dbReference type="ARBA" id="ARBA00022989"/>
    </source>
</evidence>
<dbReference type="PANTHER" id="PTHR30047">
    <property type="entry name" value="HIGH-AFFINITY CHOLINE TRANSPORT PROTEIN-RELATED"/>
    <property type="match status" value="1"/>
</dbReference>
<protein>
    <submittedName>
        <fullName evidence="9">Choline/carnitine/betaine transport</fullName>
    </submittedName>
</protein>
<evidence type="ECO:0000313" key="10">
    <source>
        <dbReference type="Proteomes" id="UP000295416"/>
    </source>
</evidence>
<dbReference type="Pfam" id="PF02028">
    <property type="entry name" value="BCCT"/>
    <property type="match status" value="1"/>
</dbReference>
<evidence type="ECO:0000256" key="1">
    <source>
        <dbReference type="ARBA" id="ARBA00004651"/>
    </source>
</evidence>
<keyword evidence="5 8" id="KW-0812">Transmembrane</keyword>
<dbReference type="RefSeq" id="WP_132746474.1">
    <property type="nucleotide sequence ID" value="NZ_SLXK01000017.1"/>
</dbReference>
<reference evidence="9 10" key="1">
    <citation type="submission" date="2019-03" db="EMBL/GenBank/DDBJ databases">
        <title>Genomic Encyclopedia of Type Strains, Phase IV (KMG-IV): sequencing the most valuable type-strain genomes for metagenomic binning, comparative biology and taxonomic classification.</title>
        <authorList>
            <person name="Goeker M."/>
        </authorList>
    </citation>
    <scope>NUCLEOTIDE SEQUENCE [LARGE SCALE GENOMIC DNA]</scope>
    <source>
        <strain evidence="9 10">DSM 19377</strain>
    </source>
</reference>
<evidence type="ECO:0000256" key="7">
    <source>
        <dbReference type="ARBA" id="ARBA00023136"/>
    </source>
</evidence>
<dbReference type="GO" id="GO:0022857">
    <property type="term" value="F:transmembrane transporter activity"/>
    <property type="evidence" value="ECO:0007669"/>
    <property type="project" value="InterPro"/>
</dbReference>